<dbReference type="InterPro" id="IPR013783">
    <property type="entry name" value="Ig-like_fold"/>
</dbReference>
<evidence type="ECO:0000256" key="2">
    <source>
        <dbReference type="SAM" id="Coils"/>
    </source>
</evidence>
<dbReference type="PANTHER" id="PTHR43547">
    <property type="entry name" value="TWO-COMPONENT HISTIDINE KINASE"/>
    <property type="match status" value="1"/>
</dbReference>
<dbReference type="InterPro" id="IPR029787">
    <property type="entry name" value="Nucleotide_cyclase"/>
</dbReference>
<dbReference type="InterPro" id="IPR000160">
    <property type="entry name" value="GGDEF_dom"/>
</dbReference>
<feature type="domain" description="GGDEF" evidence="4">
    <location>
        <begin position="884"/>
        <end position="1023"/>
    </location>
</feature>
<dbReference type="InterPro" id="IPR011123">
    <property type="entry name" value="Y_Y_Y"/>
</dbReference>
<dbReference type="EMBL" id="JBHRSW010000043">
    <property type="protein sequence ID" value="MFC3123000.1"/>
    <property type="molecule type" value="Genomic_DNA"/>
</dbReference>
<dbReference type="InterPro" id="IPR011047">
    <property type="entry name" value="Quinoprotein_ADH-like_sf"/>
</dbReference>
<proteinExistence type="predicted"/>
<keyword evidence="3" id="KW-1133">Transmembrane helix</keyword>
<dbReference type="InterPro" id="IPR043128">
    <property type="entry name" value="Rev_trsase/Diguanyl_cyclase"/>
</dbReference>
<dbReference type="Proteomes" id="UP001595478">
    <property type="component" value="Unassembled WGS sequence"/>
</dbReference>
<dbReference type="PANTHER" id="PTHR43547:SF2">
    <property type="entry name" value="HYBRID SIGNAL TRANSDUCTION HISTIDINE KINASE C"/>
    <property type="match status" value="1"/>
</dbReference>
<feature type="transmembrane region" description="Helical" evidence="3">
    <location>
        <begin position="779"/>
        <end position="799"/>
    </location>
</feature>
<dbReference type="CDD" id="cd01949">
    <property type="entry name" value="GGDEF"/>
    <property type="match status" value="1"/>
</dbReference>
<keyword evidence="6" id="KW-1185">Reference proteome</keyword>
<protein>
    <submittedName>
        <fullName evidence="5">Two-component regulator propeller domain-containing protein</fullName>
    </submittedName>
</protein>
<dbReference type="RefSeq" id="WP_376921125.1">
    <property type="nucleotide sequence ID" value="NZ_JBHRSW010000043.1"/>
</dbReference>
<accession>A0ABV7FS71</accession>
<dbReference type="NCBIfam" id="TIGR00254">
    <property type="entry name" value="GGDEF"/>
    <property type="match status" value="1"/>
</dbReference>
<dbReference type="SMART" id="SM00267">
    <property type="entry name" value="GGDEF"/>
    <property type="match status" value="1"/>
</dbReference>
<keyword evidence="3" id="KW-0472">Membrane</keyword>
<keyword evidence="2" id="KW-0175">Coiled coil</keyword>
<dbReference type="InterPro" id="IPR015943">
    <property type="entry name" value="WD40/YVTN_repeat-like_dom_sf"/>
</dbReference>
<dbReference type="Gene3D" id="2.130.10.10">
    <property type="entry name" value="YVTN repeat-like/Quinoprotein amine dehydrogenase"/>
    <property type="match status" value="2"/>
</dbReference>
<keyword evidence="3" id="KW-0812">Transmembrane</keyword>
<feature type="coiled-coil region" evidence="2">
    <location>
        <begin position="803"/>
        <end position="830"/>
    </location>
</feature>
<dbReference type="SUPFAM" id="SSF50998">
    <property type="entry name" value="Quinoprotein alcohol dehydrogenase-like"/>
    <property type="match status" value="1"/>
</dbReference>
<dbReference type="Pfam" id="PF00990">
    <property type="entry name" value="GGDEF"/>
    <property type="match status" value="1"/>
</dbReference>
<dbReference type="PROSITE" id="PS50887">
    <property type="entry name" value="GGDEF"/>
    <property type="match status" value="1"/>
</dbReference>
<evidence type="ECO:0000313" key="6">
    <source>
        <dbReference type="Proteomes" id="UP001595478"/>
    </source>
</evidence>
<organism evidence="5 6">
    <name type="scientific">Agaribacter flavus</name>
    <dbReference type="NCBI Taxonomy" id="1902781"/>
    <lineage>
        <taxon>Bacteria</taxon>
        <taxon>Pseudomonadati</taxon>
        <taxon>Pseudomonadota</taxon>
        <taxon>Gammaproteobacteria</taxon>
        <taxon>Alteromonadales</taxon>
        <taxon>Alteromonadaceae</taxon>
        <taxon>Agaribacter</taxon>
    </lineage>
</organism>
<dbReference type="Gene3D" id="3.30.70.270">
    <property type="match status" value="1"/>
</dbReference>
<dbReference type="Gene3D" id="2.60.40.10">
    <property type="entry name" value="Immunoglobulins"/>
    <property type="match status" value="1"/>
</dbReference>
<evidence type="ECO:0000313" key="5">
    <source>
        <dbReference type="EMBL" id="MFC3123000.1"/>
    </source>
</evidence>
<gene>
    <name evidence="5" type="ORF">ACFOHL_15350</name>
</gene>
<name>A0ABV7FS71_9ALTE</name>
<sequence length="1057" mass="118856">MEEISFENITSKHGLSSDAVTDILQDSKGFLWVATQDGLNRFDGESYKRFLHSPKDPNTLSAPWVRGVEEDKFGKIWVATDKGISILDQYSQSINRLSNDNSGIKSKGVTYIYKDVNESMWIIGNEGVELYNYDSQRFEKIRLEDDLDTDIRATAIYGVNKELLLIGTANKGVFIFHIQTKKIEKANIHFDVNKGISKNIKYPPISKFLIDRDGYLWVGTDNSGVFRTEVPTFNLSESTHLQQLPNTEPYSIIDLVQDNQGDVWFATKRGLGIIKKGTQEHLMIVSEPRRTSSLLSNNVQALLSDRNGILWVGTFAGLSKWNTFAKKFTSINARGKVEYSLSGSDVTGIDALDNEWVFVSHLQGLDKVNLYTGKVVHFSQRNQEKDGLLEPSVMSVKAKSHEEVWVGYRSKGASKINTNTMKYSHYEFESNNQSSIGFSAIPYILQLSNEQLWFATFGGGLSKYNSARDNFITYKKSDLDRFTLSSNKIVSAYEASSGLIWLGSIDNGINIFNPITESNYRVNDSIPTEYQINEFITGLVEDDSGNMWVATAGKGLVLMESSSLDLGRFTYQMITREDGMPSNTVTSIEYGIDGHIWASTTRGLVRVNPNTLQIKVYTSAHGLPSNEFNSLSSTELPDGRLVFGGSNGITVFSPEALEKEVRYFPIEITQFQKINDSYIPESLLNENREIVVNHDDYILGFEFAGLDFVSPKDNKFKYKLEGFDPNWVDADKNNKAIYTNLPSGRYTFRVIGSNSDGHWNEEGASLDLVVLPPIWRTSIAYGIYLLVLFILLLIAARIVRMRVEAEKRYREKLENEVSERTRELRKLNTELLQNSITDQLTGLYNRRHLNTVLPDIAKEALAKFSQVIEQGETSTKGTEELVAPRIFFLMFDMDGFKPVNDTYGHDAGDKVIEQVASILKEVCRVNDLVVRWGGDEFLIVGHVNRASEVSQLAERIRSTIAGYAFDLGVAQPIHLSSSIGFSLYPFCEVLPDALTWDHVHILADNALYKSKEFGRNTWTGVLAADTALPYSELNQITSNVERAIDKCLVRIVSSANS</sequence>
<reference evidence="6" key="1">
    <citation type="journal article" date="2019" name="Int. J. Syst. Evol. Microbiol.">
        <title>The Global Catalogue of Microorganisms (GCM) 10K type strain sequencing project: providing services to taxonomists for standard genome sequencing and annotation.</title>
        <authorList>
            <consortium name="The Broad Institute Genomics Platform"/>
            <consortium name="The Broad Institute Genome Sequencing Center for Infectious Disease"/>
            <person name="Wu L."/>
            <person name="Ma J."/>
        </authorList>
    </citation>
    <scope>NUCLEOTIDE SEQUENCE [LARGE SCALE GENOMIC DNA]</scope>
    <source>
        <strain evidence="6">KCTC 52473</strain>
    </source>
</reference>
<evidence type="ECO:0000259" key="4">
    <source>
        <dbReference type="PROSITE" id="PS50887"/>
    </source>
</evidence>
<dbReference type="SUPFAM" id="SSF63829">
    <property type="entry name" value="Calcium-dependent phosphotriesterase"/>
    <property type="match status" value="2"/>
</dbReference>
<dbReference type="Pfam" id="PF07495">
    <property type="entry name" value="Y_Y_Y"/>
    <property type="match status" value="1"/>
</dbReference>
<dbReference type="SUPFAM" id="SSF55073">
    <property type="entry name" value="Nucleotide cyclase"/>
    <property type="match status" value="1"/>
</dbReference>
<evidence type="ECO:0000256" key="3">
    <source>
        <dbReference type="SAM" id="Phobius"/>
    </source>
</evidence>
<dbReference type="InterPro" id="IPR011110">
    <property type="entry name" value="Reg_prop"/>
</dbReference>
<dbReference type="Pfam" id="PF07494">
    <property type="entry name" value="Reg_prop"/>
    <property type="match status" value="4"/>
</dbReference>
<comment type="caution">
    <text evidence="5">The sequence shown here is derived from an EMBL/GenBank/DDBJ whole genome shotgun (WGS) entry which is preliminary data.</text>
</comment>
<evidence type="ECO:0000256" key="1">
    <source>
        <dbReference type="ARBA" id="ARBA00022553"/>
    </source>
</evidence>
<keyword evidence="1" id="KW-0597">Phosphoprotein</keyword>